<evidence type="ECO:0000256" key="3">
    <source>
        <dbReference type="ARBA" id="ARBA00009606"/>
    </source>
</evidence>
<name>A0A9P0HJH4_NEZVI</name>
<feature type="domain" description="Condensin complex subunit 1 C-terminal" evidence="12">
    <location>
        <begin position="357"/>
        <end position="461"/>
    </location>
</feature>
<dbReference type="InterPro" id="IPR024324">
    <property type="entry name" value="Condensin_cplx_su1_N"/>
</dbReference>
<evidence type="ECO:0000256" key="6">
    <source>
        <dbReference type="ARBA" id="ARBA00022776"/>
    </source>
</evidence>
<dbReference type="InterPro" id="IPR032682">
    <property type="entry name" value="Cnd1_C"/>
</dbReference>
<comment type="similarity">
    <text evidence="3 10">Belongs to the CND1 (condensin subunit 1) family.</text>
</comment>
<dbReference type="OrthoDB" id="436262at2759"/>
<dbReference type="InterPro" id="IPR016024">
    <property type="entry name" value="ARM-type_fold"/>
</dbReference>
<dbReference type="GO" id="GO:0005634">
    <property type="term" value="C:nucleus"/>
    <property type="evidence" value="ECO:0007669"/>
    <property type="project" value="UniProtKB-SubCell"/>
</dbReference>
<keyword evidence="6 10" id="KW-0498">Mitosis</keyword>
<evidence type="ECO:0000256" key="9">
    <source>
        <dbReference type="ARBA" id="ARBA00023306"/>
    </source>
</evidence>
<evidence type="ECO:0000256" key="2">
    <source>
        <dbReference type="ARBA" id="ARBA00004286"/>
    </source>
</evidence>
<feature type="compositionally biased region" description="Basic and acidic residues" evidence="11">
    <location>
        <begin position="1262"/>
        <end position="1275"/>
    </location>
</feature>
<feature type="domain" description="Condensin complex subunit 1 N-terminal" evidence="13">
    <location>
        <begin position="72"/>
        <end position="238"/>
    </location>
</feature>
<keyword evidence="7 10" id="KW-0226">DNA condensation</keyword>
<dbReference type="EMBL" id="OV725081">
    <property type="protein sequence ID" value="CAH1403128.1"/>
    <property type="molecule type" value="Genomic_DNA"/>
</dbReference>
<evidence type="ECO:0000256" key="8">
    <source>
        <dbReference type="ARBA" id="ARBA00023242"/>
    </source>
</evidence>
<dbReference type="SUPFAM" id="SSF48371">
    <property type="entry name" value="ARM repeat"/>
    <property type="match status" value="1"/>
</dbReference>
<dbReference type="GO" id="GO:0010032">
    <property type="term" value="P:meiotic chromosome condensation"/>
    <property type="evidence" value="ECO:0007669"/>
    <property type="project" value="TreeGrafter"/>
</dbReference>
<evidence type="ECO:0000259" key="12">
    <source>
        <dbReference type="Pfam" id="PF12717"/>
    </source>
</evidence>
<dbReference type="GO" id="GO:0000779">
    <property type="term" value="C:condensed chromosome, centromeric region"/>
    <property type="evidence" value="ECO:0007669"/>
    <property type="project" value="TreeGrafter"/>
</dbReference>
<dbReference type="PANTHER" id="PTHR14222:SF2">
    <property type="entry name" value="CONDENSIN COMPLEX SUBUNIT 1"/>
    <property type="match status" value="1"/>
</dbReference>
<keyword evidence="15" id="KW-1185">Reference proteome</keyword>
<evidence type="ECO:0000256" key="10">
    <source>
        <dbReference type="PIRNR" id="PIRNR017127"/>
    </source>
</evidence>
<dbReference type="InterPro" id="IPR026971">
    <property type="entry name" value="CND1/NCAPD3"/>
</dbReference>
<sequence>MDVEFVIPLKKEDLLKPTDGQYCVELLDLNEAYKKIRDIRKDFANRGCSCITENFDVIFSLLQDSQEVSFNQLQELWDSVIFIIIEDLRRFVTESLQSGDSSLHQSKLNLLKMNMYIISLFIKTYEEKLCYQSDNFIVDKKGKASKSKAKVSKYETPWDWNSIKKTAFTSLSGVLEEDLHQFWDPPVVEEKFVNLLANCCYKAYENAEITQAKMKPVRDAAAQILAVLVNRYNHGMTFIPKCVQLLKQYEHAVSALSSAVLVMVIDFKCTSLLAKVLNELITTIRDDDVQGMGKAVAAFINSISDSNPELLIPSINILTSCLAFEPYVLRNAVLVTFADIILKRLSSDDLPEDEKKIRSNLLKYLLNHLRDQSSYVRSKALQLWSKLASEHAIPKITLMPVLRTAKSRLTDGSSHVVKSAIQFFKTILKDNPYAGMFNLSDMRNQLAKAKENLKAMEAKEVHSKEVLWSLIEPDLVIQLNVQLESDKEIESVPESDGVSVEDTMIIIARLLQNRHFSDAFTLLRICEVQFPNAKEIRCNVDRSDLVEYYIASLKKIFFTCTDNFNPQMEENDQQKLMIQYMEDAIAFVLLMAEASKDVELSLYSSSTMEATEAIEFFTTAYQFNAADSRRVIRQMILLIWSKVPGLKEAIIGAYKTLYVISNKPSAKGRAMQVSNRLIKLLKEADNEQKSAMEELFRIWYQNGDLDKEFIQVLWEKFSKMYPQTTDEDSVAAIMILDMIAEKNPQLVMLNLHILIENGLSDSKNLMLVENVCKMISKISDVKVENKYTRLHSDHEVFSKASDIIISKFLDTSSKGFIPMATSVVKMIFKLCCYPVKIMDSVMEKLYKIFVEESDKGKGETEKEGIAYNEHLLGNLLHLYGESMFRKWQYFDRDVFNSLKKDVNVQSQGNESMSLEDELDTENKEAANDALLNSVNEICENLLFLESSLDSHLRELVVKICFGLECSVSKKLATIAASTLAKLMMISHSFCENNMQVFVTIMEKSPEETVRANVVMGFGDIINRWPNIADPWTSHLYGRLKDSSVLVRSNTVTVLSHLITREMIKVRGQIAELCLCLEDPEPHISDRVRYLLISLSQKGNTLYNVVPDIISRLSNPDRDEKIPTSSFNRILSFVLSLLGKERQNDLLVEKLCSRLQESNDEAQWRQLSFCLLQLNYSEKSLKKLIDSIPMLHERLLCSEVYSALQSIFNTALKSHFTKPQLKELATEGHSLLEEILMGKDGTQKKNDDDTFIEPKTPRIPPPRSERRVRSSAKKTEPSTPRTSRLRTPRARKL</sequence>
<gene>
    <name evidence="14" type="ORF">NEZAVI_LOCUS11786</name>
</gene>
<dbReference type="PIRSF" id="PIRSF017127">
    <property type="entry name" value="Condensin_D2"/>
    <property type="match status" value="1"/>
</dbReference>
<evidence type="ECO:0000256" key="4">
    <source>
        <dbReference type="ARBA" id="ARBA00022454"/>
    </source>
</evidence>
<dbReference type="GO" id="GO:0042393">
    <property type="term" value="F:histone binding"/>
    <property type="evidence" value="ECO:0007669"/>
    <property type="project" value="TreeGrafter"/>
</dbReference>
<keyword evidence="9 10" id="KW-0131">Cell cycle</keyword>
<evidence type="ECO:0000259" key="13">
    <source>
        <dbReference type="Pfam" id="PF12922"/>
    </source>
</evidence>
<evidence type="ECO:0000256" key="5">
    <source>
        <dbReference type="ARBA" id="ARBA00022618"/>
    </source>
</evidence>
<evidence type="ECO:0000256" key="1">
    <source>
        <dbReference type="ARBA" id="ARBA00004123"/>
    </source>
</evidence>
<comment type="function">
    <text evidence="10">Regulatory subunit of the condensin complex, a complex required for conversion of interphase chromatin into mitotic-like condense chromosomes. The condensin complex probably introduces positive supercoils into relaxed DNA in the presence of type I topoisomerases and converts nicked DNA into positive knotted forms in the presence of type II topoisomerases.</text>
</comment>
<dbReference type="InterPro" id="IPR011989">
    <property type="entry name" value="ARM-like"/>
</dbReference>
<feature type="region of interest" description="Disordered" evidence="11">
    <location>
        <begin position="1236"/>
        <end position="1292"/>
    </location>
</feature>
<dbReference type="GO" id="GO:0000796">
    <property type="term" value="C:condensin complex"/>
    <property type="evidence" value="ECO:0007669"/>
    <property type="project" value="TreeGrafter"/>
</dbReference>
<evidence type="ECO:0000313" key="15">
    <source>
        <dbReference type="Proteomes" id="UP001152798"/>
    </source>
</evidence>
<organism evidence="14 15">
    <name type="scientific">Nezara viridula</name>
    <name type="common">Southern green stink bug</name>
    <name type="synonym">Cimex viridulus</name>
    <dbReference type="NCBI Taxonomy" id="85310"/>
    <lineage>
        <taxon>Eukaryota</taxon>
        <taxon>Metazoa</taxon>
        <taxon>Ecdysozoa</taxon>
        <taxon>Arthropoda</taxon>
        <taxon>Hexapoda</taxon>
        <taxon>Insecta</taxon>
        <taxon>Pterygota</taxon>
        <taxon>Neoptera</taxon>
        <taxon>Paraneoptera</taxon>
        <taxon>Hemiptera</taxon>
        <taxon>Heteroptera</taxon>
        <taxon>Panheteroptera</taxon>
        <taxon>Pentatomomorpha</taxon>
        <taxon>Pentatomoidea</taxon>
        <taxon>Pentatomidae</taxon>
        <taxon>Pentatominae</taxon>
        <taxon>Nezara</taxon>
    </lineage>
</organism>
<keyword evidence="4" id="KW-0158">Chromosome</keyword>
<dbReference type="GO" id="GO:0051301">
    <property type="term" value="P:cell division"/>
    <property type="evidence" value="ECO:0007669"/>
    <property type="project" value="UniProtKB-KW"/>
</dbReference>
<keyword evidence="5 10" id="KW-0132">Cell division</keyword>
<dbReference type="InterPro" id="IPR007673">
    <property type="entry name" value="Condensin_cplx_su1"/>
</dbReference>
<keyword evidence="8" id="KW-0539">Nucleus</keyword>
<dbReference type="GO" id="GO:0007076">
    <property type="term" value="P:mitotic chromosome condensation"/>
    <property type="evidence" value="ECO:0007669"/>
    <property type="project" value="InterPro"/>
</dbReference>
<evidence type="ECO:0000313" key="14">
    <source>
        <dbReference type="EMBL" id="CAH1403128.1"/>
    </source>
</evidence>
<dbReference type="Pfam" id="PF12922">
    <property type="entry name" value="Cnd1_N"/>
    <property type="match status" value="1"/>
</dbReference>
<comment type="subcellular location">
    <subcellularLocation>
        <location evidence="2">Chromosome</location>
    </subcellularLocation>
    <subcellularLocation>
        <location evidence="1">Nucleus</location>
    </subcellularLocation>
</comment>
<dbReference type="Gene3D" id="1.25.10.10">
    <property type="entry name" value="Leucine-rich Repeat Variant"/>
    <property type="match status" value="2"/>
</dbReference>
<protein>
    <recommendedName>
        <fullName evidence="10">Condensin complex subunit 1</fullName>
    </recommendedName>
</protein>
<proteinExistence type="inferred from homology"/>
<reference evidence="14" key="1">
    <citation type="submission" date="2022-01" db="EMBL/GenBank/DDBJ databases">
        <authorList>
            <person name="King R."/>
        </authorList>
    </citation>
    <scope>NUCLEOTIDE SEQUENCE</scope>
</reference>
<feature type="domain" description="Condensin complex subunit 1 C-terminal" evidence="12">
    <location>
        <begin position="1008"/>
        <end position="1170"/>
    </location>
</feature>
<dbReference type="Pfam" id="PF12717">
    <property type="entry name" value="Cnd1"/>
    <property type="match status" value="2"/>
</dbReference>
<feature type="compositionally biased region" description="Basic residues" evidence="11">
    <location>
        <begin position="1282"/>
        <end position="1292"/>
    </location>
</feature>
<dbReference type="PANTHER" id="PTHR14222">
    <property type="entry name" value="CONDENSIN"/>
    <property type="match status" value="1"/>
</dbReference>
<dbReference type="Proteomes" id="UP001152798">
    <property type="component" value="Chromosome 5"/>
</dbReference>
<accession>A0A9P0HJH4</accession>
<evidence type="ECO:0000256" key="11">
    <source>
        <dbReference type="SAM" id="MobiDB-lite"/>
    </source>
</evidence>
<evidence type="ECO:0000256" key="7">
    <source>
        <dbReference type="ARBA" id="ARBA00023067"/>
    </source>
</evidence>